<keyword evidence="3" id="KW-0732">Signal</keyword>
<dbReference type="Proteomes" id="UP001595859">
    <property type="component" value="Unassembled WGS sequence"/>
</dbReference>
<reference evidence="5" key="1">
    <citation type="journal article" date="2019" name="Int. J. Syst. Evol. Microbiol.">
        <title>The Global Catalogue of Microorganisms (GCM) 10K type strain sequencing project: providing services to taxonomists for standard genome sequencing and annotation.</title>
        <authorList>
            <consortium name="The Broad Institute Genomics Platform"/>
            <consortium name="The Broad Institute Genome Sequencing Center for Infectious Disease"/>
            <person name="Wu L."/>
            <person name="Ma J."/>
        </authorList>
    </citation>
    <scope>NUCLEOTIDE SEQUENCE [LARGE SCALE GENOMIC DNA]</scope>
    <source>
        <strain evidence="5">ZS-22-S1</strain>
    </source>
</reference>
<proteinExistence type="predicted"/>
<keyword evidence="2" id="KW-1133">Transmembrane helix</keyword>
<evidence type="ECO:0008006" key="6">
    <source>
        <dbReference type="Google" id="ProtNLM"/>
    </source>
</evidence>
<feature type="region of interest" description="Disordered" evidence="1">
    <location>
        <begin position="29"/>
        <end position="93"/>
    </location>
</feature>
<keyword evidence="2" id="KW-0472">Membrane</keyword>
<feature type="signal peptide" evidence="3">
    <location>
        <begin position="1"/>
        <end position="27"/>
    </location>
</feature>
<protein>
    <recommendedName>
        <fullName evidence="6">Gram-positive cocci surface proteins LPxTG domain-containing protein</fullName>
    </recommendedName>
</protein>
<sequence length="124" mass="11899">MKLGRACAAGAVLWAVALPLTAGTALADQEPAPVAEQPSAADPTAAPADTAPPSALPDDPGPVTVSVPPPDAQVSVRPEGAPETGGGPEETGIDLAVAGGTTAVVAVAAGGAVLLLRRRRAGAQ</sequence>
<evidence type="ECO:0000313" key="5">
    <source>
        <dbReference type="Proteomes" id="UP001595859"/>
    </source>
</evidence>
<feature type="transmembrane region" description="Helical" evidence="2">
    <location>
        <begin position="95"/>
        <end position="116"/>
    </location>
</feature>
<accession>A0ABV9RUJ1</accession>
<evidence type="ECO:0000313" key="4">
    <source>
        <dbReference type="EMBL" id="MFC4853005.1"/>
    </source>
</evidence>
<keyword evidence="2" id="KW-0812">Transmembrane</keyword>
<feature type="chain" id="PRO_5045849555" description="Gram-positive cocci surface proteins LPxTG domain-containing protein" evidence="3">
    <location>
        <begin position="28"/>
        <end position="124"/>
    </location>
</feature>
<feature type="compositionally biased region" description="Low complexity" evidence="1">
    <location>
        <begin position="38"/>
        <end position="58"/>
    </location>
</feature>
<evidence type="ECO:0000256" key="3">
    <source>
        <dbReference type="SAM" id="SignalP"/>
    </source>
</evidence>
<name>A0ABV9RUJ1_9PSEU</name>
<keyword evidence="5" id="KW-1185">Reference proteome</keyword>
<dbReference type="RefSeq" id="WP_378054951.1">
    <property type="nucleotide sequence ID" value="NZ_JBHSIS010000002.1"/>
</dbReference>
<organism evidence="4 5">
    <name type="scientific">Actinophytocola glycyrrhizae</name>
    <dbReference type="NCBI Taxonomy" id="2044873"/>
    <lineage>
        <taxon>Bacteria</taxon>
        <taxon>Bacillati</taxon>
        <taxon>Actinomycetota</taxon>
        <taxon>Actinomycetes</taxon>
        <taxon>Pseudonocardiales</taxon>
        <taxon>Pseudonocardiaceae</taxon>
    </lineage>
</organism>
<evidence type="ECO:0000256" key="1">
    <source>
        <dbReference type="SAM" id="MobiDB-lite"/>
    </source>
</evidence>
<evidence type="ECO:0000256" key="2">
    <source>
        <dbReference type="SAM" id="Phobius"/>
    </source>
</evidence>
<dbReference type="EMBL" id="JBHSIS010000002">
    <property type="protein sequence ID" value="MFC4853005.1"/>
    <property type="molecule type" value="Genomic_DNA"/>
</dbReference>
<comment type="caution">
    <text evidence="4">The sequence shown here is derived from an EMBL/GenBank/DDBJ whole genome shotgun (WGS) entry which is preliminary data.</text>
</comment>
<gene>
    <name evidence="4" type="ORF">ACFPCV_05780</name>
</gene>